<dbReference type="InterPro" id="IPR013815">
    <property type="entry name" value="ATP_grasp_subdomain_1"/>
</dbReference>
<dbReference type="NCBIfam" id="TIGR01142">
    <property type="entry name" value="purT"/>
    <property type="match status" value="1"/>
</dbReference>
<dbReference type="SUPFAM" id="SSF56059">
    <property type="entry name" value="Glutathione synthetase ATP-binding domain-like"/>
    <property type="match status" value="1"/>
</dbReference>
<evidence type="ECO:0000256" key="8">
    <source>
        <dbReference type="HAMAP-Rule" id="MF_01643"/>
    </source>
</evidence>
<dbReference type="GO" id="GO:0005524">
    <property type="term" value="F:ATP binding"/>
    <property type="evidence" value="ECO:0007669"/>
    <property type="project" value="UniProtKB-UniRule"/>
</dbReference>
<evidence type="ECO:0000256" key="6">
    <source>
        <dbReference type="ARBA" id="ARBA00022840"/>
    </source>
</evidence>
<organism evidence="10 11">
    <name type="scientific">Cohnella terricola</name>
    <dbReference type="NCBI Taxonomy" id="1289167"/>
    <lineage>
        <taxon>Bacteria</taxon>
        <taxon>Bacillati</taxon>
        <taxon>Bacillota</taxon>
        <taxon>Bacilli</taxon>
        <taxon>Bacillales</taxon>
        <taxon>Paenibacillaceae</taxon>
        <taxon>Cohnella</taxon>
    </lineage>
</organism>
<feature type="binding site" evidence="8">
    <location>
        <position position="349"/>
    </location>
    <ligand>
        <name>N(1)-(5-phospho-beta-D-ribosyl)glycinamide</name>
        <dbReference type="ChEBI" id="CHEBI:143788"/>
    </ligand>
</feature>
<evidence type="ECO:0000313" key="10">
    <source>
        <dbReference type="EMBL" id="TVY00685.1"/>
    </source>
</evidence>
<dbReference type="GO" id="GO:0000287">
    <property type="term" value="F:magnesium ion binding"/>
    <property type="evidence" value="ECO:0007669"/>
    <property type="project" value="UniProtKB-UniRule"/>
</dbReference>
<feature type="binding site" evidence="8">
    <location>
        <begin position="152"/>
        <end position="157"/>
    </location>
    <ligand>
        <name>ATP</name>
        <dbReference type="ChEBI" id="CHEBI:30616"/>
    </ligand>
</feature>
<dbReference type="UniPathway" id="UPA00074">
    <property type="reaction ID" value="UER00127"/>
</dbReference>
<keyword evidence="2 8" id="KW-0436">Ligase</keyword>
<dbReference type="OrthoDB" id="9804625at2"/>
<evidence type="ECO:0000313" key="11">
    <source>
        <dbReference type="Proteomes" id="UP000316330"/>
    </source>
</evidence>
<feature type="binding site" evidence="8">
    <location>
        <position position="195"/>
    </location>
    <ligand>
        <name>ATP</name>
        <dbReference type="ChEBI" id="CHEBI:30616"/>
    </ligand>
</feature>
<keyword evidence="4 8" id="KW-0547">Nucleotide-binding</keyword>
<feature type="binding site" evidence="8">
    <location>
        <position position="74"/>
    </location>
    <ligand>
        <name>N(1)-(5-phospho-beta-D-ribosyl)glycinamide</name>
        <dbReference type="ChEBI" id="CHEBI:143788"/>
    </ligand>
</feature>
<comment type="similarity">
    <text evidence="8">Belongs to the PurK/PurT family.</text>
</comment>
<dbReference type="InterPro" id="IPR016185">
    <property type="entry name" value="PreATP-grasp_dom_sf"/>
</dbReference>
<evidence type="ECO:0000256" key="7">
    <source>
        <dbReference type="ARBA" id="ARBA00022842"/>
    </source>
</evidence>
<feature type="binding site" evidence="8">
    <location>
        <begin position="187"/>
        <end position="190"/>
    </location>
    <ligand>
        <name>ATP</name>
        <dbReference type="ChEBI" id="CHEBI:30616"/>
    </ligand>
</feature>
<evidence type="ECO:0000259" key="9">
    <source>
        <dbReference type="PROSITE" id="PS50975"/>
    </source>
</evidence>
<evidence type="ECO:0000256" key="3">
    <source>
        <dbReference type="ARBA" id="ARBA00022723"/>
    </source>
</evidence>
<dbReference type="InterPro" id="IPR003135">
    <property type="entry name" value="ATP-grasp_carboxylate-amine"/>
</dbReference>
<comment type="function">
    <text evidence="8">Involved in the de novo purine biosynthesis. Catalyzes the transfer of formate to 5-phospho-ribosyl-glycinamide (GAR), producing 5-phospho-ribosyl-N-formylglycinamide (FGAR). Formate is provided by PurU via hydrolysis of 10-formyl-tetrahydrofolate.</text>
</comment>
<dbReference type="EC" id="6.3.1.21" evidence="8"/>
<keyword evidence="11" id="KW-1185">Reference proteome</keyword>
<keyword evidence="5 8" id="KW-0658">Purine biosynthesis</keyword>
<evidence type="ECO:0000256" key="5">
    <source>
        <dbReference type="ARBA" id="ARBA00022755"/>
    </source>
</evidence>
<comment type="caution">
    <text evidence="10">The sequence shown here is derived from an EMBL/GenBank/DDBJ whole genome shotgun (WGS) entry which is preliminary data.</text>
</comment>
<dbReference type="Pfam" id="PF22660">
    <property type="entry name" value="RS_preATP-grasp-like"/>
    <property type="match status" value="1"/>
</dbReference>
<name>A0A559JLD2_9BACL</name>
<evidence type="ECO:0000256" key="2">
    <source>
        <dbReference type="ARBA" id="ARBA00022598"/>
    </source>
</evidence>
<reference evidence="10 11" key="1">
    <citation type="submission" date="2019-07" db="EMBL/GenBank/DDBJ databases">
        <authorList>
            <person name="Kim J."/>
        </authorList>
    </citation>
    <scope>NUCLEOTIDE SEQUENCE [LARGE SCALE GENOMIC DNA]</scope>
    <source>
        <strain evidence="10 11">G13</strain>
    </source>
</reference>
<feature type="binding site" evidence="8">
    <location>
        <position position="106"/>
    </location>
    <ligand>
        <name>ATP</name>
        <dbReference type="ChEBI" id="CHEBI:30616"/>
    </ligand>
</feature>
<dbReference type="GO" id="GO:0006189">
    <property type="term" value="P:'de novo' IMP biosynthetic process"/>
    <property type="evidence" value="ECO:0007669"/>
    <property type="project" value="UniProtKB-UniRule"/>
</dbReference>
<feature type="binding site" evidence="8">
    <location>
        <position position="259"/>
    </location>
    <ligand>
        <name>Mg(2+)</name>
        <dbReference type="ChEBI" id="CHEBI:18420"/>
    </ligand>
</feature>
<feature type="binding site" evidence="8">
    <location>
        <position position="279"/>
    </location>
    <ligand>
        <name>N(1)-(5-phospho-beta-D-ribosyl)glycinamide</name>
        <dbReference type="ChEBI" id="CHEBI:143788"/>
    </ligand>
</feature>
<dbReference type="GO" id="GO:0004644">
    <property type="term" value="F:phosphoribosylglycinamide formyltransferase activity"/>
    <property type="evidence" value="ECO:0007669"/>
    <property type="project" value="UniProtKB-UniRule"/>
</dbReference>
<dbReference type="GO" id="GO:0005829">
    <property type="term" value="C:cytosol"/>
    <property type="evidence" value="ECO:0007669"/>
    <property type="project" value="TreeGrafter"/>
</dbReference>
<dbReference type="PANTHER" id="PTHR43055:SF1">
    <property type="entry name" value="FORMATE-DEPENDENT PHOSPHORIBOSYLGLYCINAMIDE FORMYLTRANSFERASE"/>
    <property type="match status" value="1"/>
</dbReference>
<keyword evidence="7 8" id="KW-0460">Magnesium</keyword>
<dbReference type="FunFam" id="3.30.1490.20:FF:000013">
    <property type="entry name" value="Formate-dependent phosphoribosylglycinamide formyltransferase"/>
    <property type="match status" value="1"/>
</dbReference>
<dbReference type="SUPFAM" id="SSF52440">
    <property type="entry name" value="PreATP-grasp domain"/>
    <property type="match status" value="1"/>
</dbReference>
<feature type="domain" description="ATP-grasp" evidence="9">
    <location>
        <begin position="111"/>
        <end position="301"/>
    </location>
</feature>
<dbReference type="InterPro" id="IPR005862">
    <property type="entry name" value="PurT"/>
</dbReference>
<dbReference type="HAMAP" id="MF_01643">
    <property type="entry name" value="PurT"/>
    <property type="match status" value="1"/>
</dbReference>
<comment type="pathway">
    <text evidence="8">Purine metabolism; IMP biosynthesis via de novo pathway; N(2)-formyl-N(1)-(5-phospho-D-ribosyl)glycinamide from N(1)-(5-phospho-D-ribosyl)glycinamide (formate route): step 1/1.</text>
</comment>
<keyword evidence="6 8" id="KW-0067">ATP-binding</keyword>
<dbReference type="Gene3D" id="3.40.50.20">
    <property type="match status" value="1"/>
</dbReference>
<dbReference type="RefSeq" id="WP_144701488.1">
    <property type="nucleotide sequence ID" value="NZ_VNJJ01000005.1"/>
</dbReference>
<feature type="binding site" evidence="8">
    <location>
        <begin position="14"/>
        <end position="15"/>
    </location>
    <ligand>
        <name>N(1)-(5-phospho-beta-D-ribosyl)glycinamide</name>
        <dbReference type="ChEBI" id="CHEBI:143788"/>
    </ligand>
</feature>
<dbReference type="NCBIfam" id="NF006766">
    <property type="entry name" value="PRK09288.1"/>
    <property type="match status" value="1"/>
</dbReference>
<dbReference type="PANTHER" id="PTHR43055">
    <property type="entry name" value="FORMATE-DEPENDENT PHOSPHORIBOSYLGLYCINAMIDE FORMYLTRANSFERASE"/>
    <property type="match status" value="1"/>
</dbReference>
<feature type="binding site" evidence="8">
    <location>
        <position position="272"/>
    </location>
    <ligand>
        <name>Mg(2+)</name>
        <dbReference type="ChEBI" id="CHEBI:18420"/>
    </ligand>
</feature>
<dbReference type="Gene3D" id="3.30.470.20">
    <property type="entry name" value="ATP-grasp fold, B domain"/>
    <property type="match status" value="1"/>
</dbReference>
<feature type="binding site" evidence="8">
    <location>
        <position position="147"/>
    </location>
    <ligand>
        <name>ATP</name>
        <dbReference type="ChEBI" id="CHEBI:30616"/>
    </ligand>
</feature>
<proteinExistence type="inferred from homology"/>
<dbReference type="Proteomes" id="UP000316330">
    <property type="component" value="Unassembled WGS sequence"/>
</dbReference>
<gene>
    <name evidence="8 10" type="primary">purT</name>
    <name evidence="10" type="ORF">FPZ45_11825</name>
</gene>
<dbReference type="Pfam" id="PF21244">
    <property type="entry name" value="PurT_C"/>
    <property type="match status" value="1"/>
</dbReference>
<dbReference type="InterPro" id="IPR048740">
    <property type="entry name" value="PurT_C"/>
</dbReference>
<feature type="binding site" evidence="8">
    <location>
        <begin position="356"/>
        <end position="357"/>
    </location>
    <ligand>
        <name>N(1)-(5-phospho-beta-D-ribosyl)glycinamide</name>
        <dbReference type="ChEBI" id="CHEBI:143788"/>
    </ligand>
</feature>
<dbReference type="GO" id="GO:0043815">
    <property type="term" value="F:phosphoribosylglycinamide formyltransferase 2 activity"/>
    <property type="evidence" value="ECO:0007669"/>
    <property type="project" value="UniProtKB-UniRule"/>
</dbReference>
<keyword evidence="10" id="KW-0808">Transferase</keyword>
<dbReference type="EMBL" id="VNJJ01000005">
    <property type="protein sequence ID" value="TVY00685.1"/>
    <property type="molecule type" value="Genomic_DNA"/>
</dbReference>
<accession>A0A559JLD2</accession>
<comment type="catalytic activity">
    <reaction evidence="8">
        <text>N(1)-(5-phospho-beta-D-ribosyl)glycinamide + formate + ATP = N(2)-formyl-N(1)-(5-phospho-beta-D-ribosyl)glycinamide + ADP + phosphate + H(+)</text>
        <dbReference type="Rhea" id="RHEA:24829"/>
        <dbReference type="ChEBI" id="CHEBI:15378"/>
        <dbReference type="ChEBI" id="CHEBI:15740"/>
        <dbReference type="ChEBI" id="CHEBI:30616"/>
        <dbReference type="ChEBI" id="CHEBI:43474"/>
        <dbReference type="ChEBI" id="CHEBI:143788"/>
        <dbReference type="ChEBI" id="CHEBI:147286"/>
        <dbReference type="ChEBI" id="CHEBI:456216"/>
        <dbReference type="EC" id="6.3.1.21"/>
    </reaction>
</comment>
<evidence type="ECO:0000256" key="4">
    <source>
        <dbReference type="ARBA" id="ARBA00022741"/>
    </source>
</evidence>
<evidence type="ECO:0000256" key="1">
    <source>
        <dbReference type="ARBA" id="ARBA00011738"/>
    </source>
</evidence>
<sequence length="387" mass="42563">MYATQKMLLLGSGELGKEVIIEAQRLGIETIAVDRYEGAPAMQVAHRSYVIDMLDRQALRDIVEREKPDLIVPEIEAIATAELEKLEEEGFRVIPTARAARLTMDREGIRRLAAETLGLPTAAYRFADDFGQFAEAAREMGFPCVVKPLMSSSGKGQSVCRSEDDLERCWTIAMEGGRVQQTRVIVEEFITFESEITLLTVRSASGTSFCAPIGHIQKDGDYIESWQPHEMSPIQLEEAERIAKTITDELGGAGIFGVELFLAPNNKVYFSEVSPRPHDTGLVTLVSQNLSEFALHVRAIFGYPIPEIENTSPGASRPLKAGEELANYRIDGIADALSVPRTQLRAFGKPVTKPGRRMAVALSAGDTVEEARIRAKKALDALSVQEI</sequence>
<keyword evidence="3 8" id="KW-0479">Metal-binding</keyword>
<dbReference type="InterPro" id="IPR054350">
    <property type="entry name" value="PurT/PurK_preATP-grasp"/>
</dbReference>
<dbReference type="Gene3D" id="3.30.1490.20">
    <property type="entry name" value="ATP-grasp fold, A domain"/>
    <property type="match status" value="1"/>
</dbReference>
<comment type="subunit">
    <text evidence="1 8">Homodimer.</text>
</comment>
<dbReference type="Pfam" id="PF02222">
    <property type="entry name" value="ATP-grasp"/>
    <property type="match status" value="1"/>
</dbReference>
<protein>
    <recommendedName>
        <fullName evidence="8">Formate-dependent phosphoribosylglycinamide formyltransferase</fullName>
        <ecNumber evidence="8">6.3.1.21</ecNumber>
    </recommendedName>
    <alternativeName>
        <fullName evidence="8">5'-phosphoribosylglycinamide transformylase 2</fullName>
    </alternativeName>
    <alternativeName>
        <fullName evidence="8">Formate-dependent GAR transformylase</fullName>
    </alternativeName>
    <alternativeName>
        <fullName evidence="8">GAR transformylase 2</fullName>
        <shortName evidence="8">GART 2</shortName>
    </alternativeName>
    <alternativeName>
        <fullName evidence="8">Non-folate glycinamide ribonucleotide transformylase</fullName>
    </alternativeName>
    <alternativeName>
        <fullName evidence="8">Phosphoribosylglycinamide formyltransferase 2</fullName>
    </alternativeName>
</protein>
<dbReference type="InterPro" id="IPR011761">
    <property type="entry name" value="ATP-grasp"/>
</dbReference>
<dbReference type="PROSITE" id="PS50975">
    <property type="entry name" value="ATP_GRASP"/>
    <property type="match status" value="1"/>
</dbReference>
<dbReference type="AlphaFoldDB" id="A0A559JLD2"/>